<dbReference type="Proteomes" id="UP000033448">
    <property type="component" value="Unassembled WGS sequence"/>
</dbReference>
<dbReference type="InterPro" id="IPR009057">
    <property type="entry name" value="Homeodomain-like_sf"/>
</dbReference>
<protein>
    <submittedName>
        <fullName evidence="6">Bacterial regulatory protein, tetR family</fullName>
    </submittedName>
</protein>
<evidence type="ECO:0000256" key="1">
    <source>
        <dbReference type="ARBA" id="ARBA00023015"/>
    </source>
</evidence>
<dbReference type="AlphaFoldDB" id="A0A0F0KRI8"/>
<keyword evidence="7" id="KW-1185">Reference proteome</keyword>
<dbReference type="Pfam" id="PF16914">
    <property type="entry name" value="TetR_C_12"/>
    <property type="match status" value="1"/>
</dbReference>
<gene>
    <name evidence="6" type="ORF">RL72_02380</name>
</gene>
<dbReference type="InterPro" id="IPR011075">
    <property type="entry name" value="TetR_C"/>
</dbReference>
<dbReference type="PATRIC" id="fig|582680.7.peg.2428"/>
<evidence type="ECO:0000256" key="3">
    <source>
        <dbReference type="ARBA" id="ARBA00023163"/>
    </source>
</evidence>
<dbReference type="GO" id="GO:0000976">
    <property type="term" value="F:transcription cis-regulatory region binding"/>
    <property type="evidence" value="ECO:0007669"/>
    <property type="project" value="TreeGrafter"/>
</dbReference>
<proteinExistence type="predicted"/>
<feature type="domain" description="HTH tetR-type" evidence="5">
    <location>
        <begin position="14"/>
        <end position="74"/>
    </location>
</feature>
<dbReference type="SUPFAM" id="SSF46689">
    <property type="entry name" value="Homeodomain-like"/>
    <property type="match status" value="1"/>
</dbReference>
<dbReference type="Pfam" id="PF00440">
    <property type="entry name" value="TetR_N"/>
    <property type="match status" value="1"/>
</dbReference>
<dbReference type="PRINTS" id="PR00455">
    <property type="entry name" value="HTHTETR"/>
</dbReference>
<evidence type="ECO:0000313" key="7">
    <source>
        <dbReference type="Proteomes" id="UP000033448"/>
    </source>
</evidence>
<accession>A0A0F0KRI8</accession>
<evidence type="ECO:0000256" key="4">
    <source>
        <dbReference type="PROSITE-ProRule" id="PRU00335"/>
    </source>
</evidence>
<organism evidence="6 7">
    <name type="scientific">Microbacterium azadirachtae</name>
    <dbReference type="NCBI Taxonomy" id="582680"/>
    <lineage>
        <taxon>Bacteria</taxon>
        <taxon>Bacillati</taxon>
        <taxon>Actinomycetota</taxon>
        <taxon>Actinomycetes</taxon>
        <taxon>Micrococcales</taxon>
        <taxon>Microbacteriaceae</taxon>
        <taxon>Microbacterium</taxon>
    </lineage>
</organism>
<dbReference type="Gene3D" id="1.10.357.10">
    <property type="entry name" value="Tetracycline Repressor, domain 2"/>
    <property type="match status" value="1"/>
</dbReference>
<comment type="caution">
    <text evidence="6">The sequence shown here is derived from an EMBL/GenBank/DDBJ whole genome shotgun (WGS) entry which is preliminary data.</text>
</comment>
<dbReference type="PANTHER" id="PTHR30055">
    <property type="entry name" value="HTH-TYPE TRANSCRIPTIONAL REGULATOR RUTR"/>
    <property type="match status" value="1"/>
</dbReference>
<sequence>MTGDTSTPRTERTRSTRQTIIEAAARLGRERSGGQPSVAEIAEAAGVFPNQITYHFGSKDSLLVHAAFLALLHDTRRVERVGRQAADPEAFRRGIARVVLALPSLPLVAGALALGIGRSELAPVIDRHLQLLFRQSERYLHTILDSRGWTADRPIAQEARTFWSAALGGALLAQAGVQGSAADLDLAGTLTVRGASEID</sequence>
<name>A0A0F0KRI8_9MICO</name>
<dbReference type="PROSITE" id="PS50977">
    <property type="entry name" value="HTH_TETR_2"/>
    <property type="match status" value="1"/>
</dbReference>
<keyword evidence="2 4" id="KW-0238">DNA-binding</keyword>
<evidence type="ECO:0000259" key="5">
    <source>
        <dbReference type="PROSITE" id="PS50977"/>
    </source>
</evidence>
<dbReference type="InterPro" id="IPR050109">
    <property type="entry name" value="HTH-type_TetR-like_transc_reg"/>
</dbReference>
<dbReference type="InterPro" id="IPR001647">
    <property type="entry name" value="HTH_TetR"/>
</dbReference>
<dbReference type="PANTHER" id="PTHR30055:SF146">
    <property type="entry name" value="HTH-TYPE TRANSCRIPTIONAL DUAL REGULATOR CECR"/>
    <property type="match status" value="1"/>
</dbReference>
<evidence type="ECO:0000313" key="6">
    <source>
        <dbReference type="EMBL" id="KJL21841.1"/>
    </source>
</evidence>
<dbReference type="SUPFAM" id="SSF48498">
    <property type="entry name" value="Tetracyclin repressor-like, C-terminal domain"/>
    <property type="match status" value="1"/>
</dbReference>
<dbReference type="GO" id="GO:0003700">
    <property type="term" value="F:DNA-binding transcription factor activity"/>
    <property type="evidence" value="ECO:0007669"/>
    <property type="project" value="TreeGrafter"/>
</dbReference>
<feature type="DNA-binding region" description="H-T-H motif" evidence="4">
    <location>
        <begin position="37"/>
        <end position="56"/>
    </location>
</feature>
<keyword evidence="1" id="KW-0805">Transcription regulation</keyword>
<dbReference type="EMBL" id="JYIT01000080">
    <property type="protein sequence ID" value="KJL21841.1"/>
    <property type="molecule type" value="Genomic_DNA"/>
</dbReference>
<reference evidence="6 7" key="1">
    <citation type="submission" date="2015-02" db="EMBL/GenBank/DDBJ databases">
        <title>Draft genome sequences of ten Microbacterium spp. with emphasis on heavy metal contaminated environments.</title>
        <authorList>
            <person name="Corretto E."/>
        </authorList>
    </citation>
    <scope>NUCLEOTIDE SEQUENCE [LARGE SCALE GENOMIC DNA]</scope>
    <source>
        <strain evidence="6 7">DSM 23848</strain>
    </source>
</reference>
<evidence type="ECO:0000256" key="2">
    <source>
        <dbReference type="ARBA" id="ARBA00023125"/>
    </source>
</evidence>
<dbReference type="InterPro" id="IPR036271">
    <property type="entry name" value="Tet_transcr_reg_TetR-rel_C_sf"/>
</dbReference>
<keyword evidence="3" id="KW-0804">Transcription</keyword>